<gene>
    <name evidence="2" type="ORF">OLC1_LOCUS8297</name>
</gene>
<evidence type="ECO:0000313" key="2">
    <source>
        <dbReference type="EMBL" id="CAI9097951.1"/>
    </source>
</evidence>
<keyword evidence="3" id="KW-1185">Reference proteome</keyword>
<organism evidence="2 3">
    <name type="scientific">Oldenlandia corymbosa var. corymbosa</name>
    <dbReference type="NCBI Taxonomy" id="529605"/>
    <lineage>
        <taxon>Eukaryota</taxon>
        <taxon>Viridiplantae</taxon>
        <taxon>Streptophyta</taxon>
        <taxon>Embryophyta</taxon>
        <taxon>Tracheophyta</taxon>
        <taxon>Spermatophyta</taxon>
        <taxon>Magnoliopsida</taxon>
        <taxon>eudicotyledons</taxon>
        <taxon>Gunneridae</taxon>
        <taxon>Pentapetalae</taxon>
        <taxon>asterids</taxon>
        <taxon>lamiids</taxon>
        <taxon>Gentianales</taxon>
        <taxon>Rubiaceae</taxon>
        <taxon>Rubioideae</taxon>
        <taxon>Spermacoceae</taxon>
        <taxon>Hedyotis-Oldenlandia complex</taxon>
        <taxon>Oldenlandia</taxon>
    </lineage>
</organism>
<proteinExistence type="predicted"/>
<protein>
    <submittedName>
        <fullName evidence="2">OLC1v1034478C1</fullName>
    </submittedName>
</protein>
<dbReference type="AlphaFoldDB" id="A0AAV1CRE0"/>
<accession>A0AAV1CRE0</accession>
<dbReference type="Proteomes" id="UP001161247">
    <property type="component" value="Chromosome 3"/>
</dbReference>
<name>A0AAV1CRE0_OLDCO</name>
<evidence type="ECO:0000313" key="3">
    <source>
        <dbReference type="Proteomes" id="UP001161247"/>
    </source>
</evidence>
<sequence>MDRENENTFQIRTVNTKHSCGRVWSTRNVNSNIISDWYVAGFAADPNISVWNAKRKALEKVRGKITEQYAELESYIAEVKRSNSGTSIELICEDDEPDRLKRLETYKEHAAAFSCNYAGDGKYEGNPPKPEKMRRPPKPKNNPATIGTTLEKRREMVKAIEERQRRALSEASLNLTWTHEIEQSLEEEHPRSNHSGDNAQFEEAISTPNAPPGSQEGDDIDYWHREWVHDADDCPQNFVKCDYCPQFGHTKEDCPEFGLDIQREKNKAEESTKIFTTALDEIINTPVAPKVKQRVDSFTPAISTRAKRKWWRSESKEPILGDDIERKKASKTLLASNPK</sequence>
<reference evidence="2" key="1">
    <citation type="submission" date="2023-03" db="EMBL/GenBank/DDBJ databases">
        <authorList>
            <person name="Julca I."/>
        </authorList>
    </citation>
    <scope>NUCLEOTIDE SEQUENCE</scope>
</reference>
<feature type="region of interest" description="Disordered" evidence="1">
    <location>
        <begin position="120"/>
        <end position="152"/>
    </location>
</feature>
<evidence type="ECO:0000256" key="1">
    <source>
        <dbReference type="SAM" id="MobiDB-lite"/>
    </source>
</evidence>
<dbReference type="EMBL" id="OX459120">
    <property type="protein sequence ID" value="CAI9097951.1"/>
    <property type="molecule type" value="Genomic_DNA"/>
</dbReference>